<name>A0ACC2SS40_9FUNG</name>
<dbReference type="Proteomes" id="UP001165960">
    <property type="component" value="Unassembled WGS sequence"/>
</dbReference>
<keyword evidence="2" id="KW-1185">Reference proteome</keyword>
<accession>A0ACC2SS40</accession>
<dbReference type="EMBL" id="QTSX02004370">
    <property type="protein sequence ID" value="KAJ9065198.1"/>
    <property type="molecule type" value="Genomic_DNA"/>
</dbReference>
<sequence>MREKTPQNNRTQEIALPAGCRTHEERQAVPARYTFFNYVLVPIELLNHLTTRETLDQPTQQATPEILPAVFQLLYLEEMGTFAGLYQQIATLGIQTTQTRFTQTLHLQGPWERKPSLRVPGVAIKLLGGQFKERSGPVSGPRVPWTVSWPL</sequence>
<evidence type="ECO:0000313" key="2">
    <source>
        <dbReference type="Proteomes" id="UP001165960"/>
    </source>
</evidence>
<gene>
    <name evidence="1" type="ORF">DSO57_1022120</name>
</gene>
<protein>
    <submittedName>
        <fullName evidence="1">Uncharacterized protein</fullName>
    </submittedName>
</protein>
<proteinExistence type="predicted"/>
<organism evidence="1 2">
    <name type="scientific">Entomophthora muscae</name>
    <dbReference type="NCBI Taxonomy" id="34485"/>
    <lineage>
        <taxon>Eukaryota</taxon>
        <taxon>Fungi</taxon>
        <taxon>Fungi incertae sedis</taxon>
        <taxon>Zoopagomycota</taxon>
        <taxon>Entomophthoromycotina</taxon>
        <taxon>Entomophthoromycetes</taxon>
        <taxon>Entomophthorales</taxon>
        <taxon>Entomophthoraceae</taxon>
        <taxon>Entomophthora</taxon>
    </lineage>
</organism>
<comment type="caution">
    <text evidence="1">The sequence shown here is derived from an EMBL/GenBank/DDBJ whole genome shotgun (WGS) entry which is preliminary data.</text>
</comment>
<reference evidence="1" key="1">
    <citation type="submission" date="2022-04" db="EMBL/GenBank/DDBJ databases">
        <title>Genome of the entomopathogenic fungus Entomophthora muscae.</title>
        <authorList>
            <person name="Elya C."/>
            <person name="Lovett B.R."/>
            <person name="Lee E."/>
            <person name="Macias A.M."/>
            <person name="Hajek A.E."/>
            <person name="De Bivort B.L."/>
            <person name="Kasson M.T."/>
            <person name="De Fine Licht H.H."/>
            <person name="Stajich J.E."/>
        </authorList>
    </citation>
    <scope>NUCLEOTIDE SEQUENCE</scope>
    <source>
        <strain evidence="1">Berkeley</strain>
    </source>
</reference>
<evidence type="ECO:0000313" key="1">
    <source>
        <dbReference type="EMBL" id="KAJ9065198.1"/>
    </source>
</evidence>